<accession>A0A6A5T489</accession>
<evidence type="ECO:0000313" key="3">
    <source>
        <dbReference type="EMBL" id="KAF1946894.1"/>
    </source>
</evidence>
<evidence type="ECO:0000256" key="2">
    <source>
        <dbReference type="SAM" id="Phobius"/>
    </source>
</evidence>
<keyword evidence="2" id="KW-0812">Transmembrane</keyword>
<keyword evidence="2" id="KW-0472">Membrane</keyword>
<feature type="region of interest" description="Disordered" evidence="1">
    <location>
        <begin position="1"/>
        <end position="22"/>
    </location>
</feature>
<sequence>SYYAPSPPVTFDRTESTTGKQGVNGQYAWHRTRVALRGAIIFVLLLAVFLTLGLGRPRYSFSCFLLVNIPLSLTYNIADLLTTSLNTRGIHPYASVPADAFFGVILIAGGIFEFLGAGAVDAGLGIVASLVHFAEFGVGWAVWKGRGRRVGPGRVTGWLRLR</sequence>
<protein>
    <submittedName>
        <fullName evidence="3">Uncharacterized protein</fullName>
    </submittedName>
</protein>
<keyword evidence="4" id="KW-1185">Reference proteome</keyword>
<keyword evidence="2" id="KW-1133">Transmembrane helix</keyword>
<feature type="non-terminal residue" evidence="3">
    <location>
        <position position="1"/>
    </location>
</feature>
<feature type="transmembrane region" description="Helical" evidence="2">
    <location>
        <begin position="124"/>
        <end position="143"/>
    </location>
</feature>
<evidence type="ECO:0000313" key="4">
    <source>
        <dbReference type="Proteomes" id="UP000800038"/>
    </source>
</evidence>
<reference evidence="3" key="1">
    <citation type="journal article" date="2020" name="Stud. Mycol.">
        <title>101 Dothideomycetes genomes: a test case for predicting lifestyles and emergence of pathogens.</title>
        <authorList>
            <person name="Haridas S."/>
            <person name="Albert R."/>
            <person name="Binder M."/>
            <person name="Bloem J."/>
            <person name="Labutti K."/>
            <person name="Salamov A."/>
            <person name="Andreopoulos B."/>
            <person name="Baker S."/>
            <person name="Barry K."/>
            <person name="Bills G."/>
            <person name="Bluhm B."/>
            <person name="Cannon C."/>
            <person name="Castanera R."/>
            <person name="Culley D."/>
            <person name="Daum C."/>
            <person name="Ezra D."/>
            <person name="Gonzalez J."/>
            <person name="Henrissat B."/>
            <person name="Kuo A."/>
            <person name="Liang C."/>
            <person name="Lipzen A."/>
            <person name="Lutzoni F."/>
            <person name="Magnuson J."/>
            <person name="Mondo S."/>
            <person name="Nolan M."/>
            <person name="Ohm R."/>
            <person name="Pangilinan J."/>
            <person name="Park H.-J."/>
            <person name="Ramirez L."/>
            <person name="Alfaro M."/>
            <person name="Sun H."/>
            <person name="Tritt A."/>
            <person name="Yoshinaga Y."/>
            <person name="Zwiers L.-H."/>
            <person name="Turgeon B."/>
            <person name="Goodwin S."/>
            <person name="Spatafora J."/>
            <person name="Crous P."/>
            <person name="Grigoriev I."/>
        </authorList>
    </citation>
    <scope>NUCLEOTIDE SEQUENCE</scope>
    <source>
        <strain evidence="3">CBS 161.51</strain>
    </source>
</reference>
<feature type="transmembrane region" description="Helical" evidence="2">
    <location>
        <begin position="59"/>
        <end position="78"/>
    </location>
</feature>
<feature type="transmembrane region" description="Helical" evidence="2">
    <location>
        <begin position="90"/>
        <end position="112"/>
    </location>
</feature>
<name>A0A6A5T489_9PLEO</name>
<dbReference type="EMBL" id="ML976001">
    <property type="protein sequence ID" value="KAF1946894.1"/>
    <property type="molecule type" value="Genomic_DNA"/>
</dbReference>
<organism evidence="3 4">
    <name type="scientific">Clathrospora elynae</name>
    <dbReference type="NCBI Taxonomy" id="706981"/>
    <lineage>
        <taxon>Eukaryota</taxon>
        <taxon>Fungi</taxon>
        <taxon>Dikarya</taxon>
        <taxon>Ascomycota</taxon>
        <taxon>Pezizomycotina</taxon>
        <taxon>Dothideomycetes</taxon>
        <taxon>Pleosporomycetidae</taxon>
        <taxon>Pleosporales</taxon>
        <taxon>Diademaceae</taxon>
        <taxon>Clathrospora</taxon>
    </lineage>
</organism>
<evidence type="ECO:0000256" key="1">
    <source>
        <dbReference type="SAM" id="MobiDB-lite"/>
    </source>
</evidence>
<gene>
    <name evidence="3" type="ORF">EJ02DRAFT_430447</name>
</gene>
<proteinExistence type="predicted"/>
<dbReference type="Proteomes" id="UP000800038">
    <property type="component" value="Unassembled WGS sequence"/>
</dbReference>
<feature type="transmembrane region" description="Helical" evidence="2">
    <location>
        <begin position="34"/>
        <end position="53"/>
    </location>
</feature>
<dbReference type="AlphaFoldDB" id="A0A6A5T489"/>